<name>A0ABQ7CQM1_BRACR</name>
<feature type="region of interest" description="Disordered" evidence="1">
    <location>
        <begin position="334"/>
        <end position="391"/>
    </location>
</feature>
<sequence>MVYQPTLQIYSKDLEKTYDGLYEILQHREVPLRGYIACFNQEKVAIPECSIPTAISAIKRGLLPDGDLYKELTKYQCKTMEDVLSRTGAQVKWEEDVASRAKAQLKQEPKAVRPDRTSETKSLLQDQPGIPGIKSGEDTKTDRSRRQKGGQCPRVKLPQKMKAPDSFWNPGLWCVARSQKGHLREFLSEKAKSHLSKETTGKPTEAAPQRPSYTPPPRLARAALSANGPSSTSSTSVEVGPDRDPLVDAHRRLIGEVFLLCGQLQDMVARRDLLVQQVKASARWELMKEWLEKCIGVNISYPEGSAISRELTDPCHIRRFGNQRYKPCSLKEEHLERQARPRGSQAKMPAPGYGRNKLHGQGAGKGSHPTSRLPSHIAHCSELSGKKDTGR</sequence>
<feature type="compositionally biased region" description="Basic and acidic residues" evidence="1">
    <location>
        <begin position="135"/>
        <end position="144"/>
    </location>
</feature>
<feature type="compositionally biased region" description="Low complexity" evidence="1">
    <location>
        <begin position="219"/>
        <end position="236"/>
    </location>
</feature>
<feature type="compositionally biased region" description="Basic and acidic residues" evidence="1">
    <location>
        <begin position="102"/>
        <end position="119"/>
    </location>
</feature>
<feature type="compositionally biased region" description="Basic and acidic residues" evidence="1">
    <location>
        <begin position="191"/>
        <end position="200"/>
    </location>
</feature>
<comment type="caution">
    <text evidence="2">The sequence shown here is derived from an EMBL/GenBank/DDBJ whole genome shotgun (WGS) entry which is preliminary data.</text>
</comment>
<evidence type="ECO:0000313" key="3">
    <source>
        <dbReference type="Proteomes" id="UP000266723"/>
    </source>
</evidence>
<organism evidence="2 3">
    <name type="scientific">Brassica cretica</name>
    <name type="common">Mustard</name>
    <dbReference type="NCBI Taxonomy" id="69181"/>
    <lineage>
        <taxon>Eukaryota</taxon>
        <taxon>Viridiplantae</taxon>
        <taxon>Streptophyta</taxon>
        <taxon>Embryophyta</taxon>
        <taxon>Tracheophyta</taxon>
        <taxon>Spermatophyta</taxon>
        <taxon>Magnoliopsida</taxon>
        <taxon>eudicotyledons</taxon>
        <taxon>Gunneridae</taxon>
        <taxon>Pentapetalae</taxon>
        <taxon>rosids</taxon>
        <taxon>malvids</taxon>
        <taxon>Brassicales</taxon>
        <taxon>Brassicaceae</taxon>
        <taxon>Brassiceae</taxon>
        <taxon>Brassica</taxon>
    </lineage>
</organism>
<feature type="region of interest" description="Disordered" evidence="1">
    <location>
        <begin position="102"/>
        <end position="161"/>
    </location>
</feature>
<accession>A0ABQ7CQM1</accession>
<evidence type="ECO:0000256" key="1">
    <source>
        <dbReference type="SAM" id="MobiDB-lite"/>
    </source>
</evidence>
<gene>
    <name evidence="2" type="ORF">DY000_02014330</name>
</gene>
<keyword evidence="3" id="KW-1185">Reference proteome</keyword>
<feature type="region of interest" description="Disordered" evidence="1">
    <location>
        <begin position="191"/>
        <end position="242"/>
    </location>
</feature>
<reference evidence="2 3" key="1">
    <citation type="journal article" date="2020" name="BMC Genomics">
        <title>Intraspecific diversification of the crop wild relative Brassica cretica Lam. using demographic model selection.</title>
        <authorList>
            <person name="Kioukis A."/>
            <person name="Michalopoulou V.A."/>
            <person name="Briers L."/>
            <person name="Pirintsos S."/>
            <person name="Studholme D.J."/>
            <person name="Pavlidis P."/>
            <person name="Sarris P.F."/>
        </authorList>
    </citation>
    <scope>NUCLEOTIDE SEQUENCE [LARGE SCALE GENOMIC DNA]</scope>
    <source>
        <strain evidence="3">cv. PFS-1207/04</strain>
    </source>
</reference>
<dbReference type="EMBL" id="QGKV02000759">
    <property type="protein sequence ID" value="KAF3561109.1"/>
    <property type="molecule type" value="Genomic_DNA"/>
</dbReference>
<proteinExistence type="predicted"/>
<dbReference type="Proteomes" id="UP000266723">
    <property type="component" value="Unassembled WGS sequence"/>
</dbReference>
<protein>
    <submittedName>
        <fullName evidence="2">Uncharacterized protein</fullName>
    </submittedName>
</protein>
<evidence type="ECO:0000313" key="2">
    <source>
        <dbReference type="EMBL" id="KAF3561109.1"/>
    </source>
</evidence>